<dbReference type="SUPFAM" id="SSF47862">
    <property type="entry name" value="Saposin"/>
    <property type="match status" value="1"/>
</dbReference>
<dbReference type="OrthoDB" id="282973at2759"/>
<dbReference type="PROSITE" id="PS50015">
    <property type="entry name" value="SAP_B"/>
    <property type="match status" value="1"/>
</dbReference>
<feature type="binding site" evidence="13">
    <location>
        <position position="193"/>
    </location>
    <ligand>
        <name>Zn(2+)</name>
        <dbReference type="ChEBI" id="CHEBI:29105"/>
        <label>1</label>
    </ligand>
</feature>
<dbReference type="GO" id="GO:0016020">
    <property type="term" value="C:membrane"/>
    <property type="evidence" value="ECO:0007669"/>
    <property type="project" value="GOC"/>
</dbReference>
<evidence type="ECO:0000256" key="1">
    <source>
        <dbReference type="ARBA" id="ARBA00004613"/>
    </source>
</evidence>
<keyword evidence="6 12" id="KW-0378">Hydrolase</keyword>
<evidence type="ECO:0000256" key="3">
    <source>
        <dbReference type="ARBA" id="ARBA00022525"/>
    </source>
</evidence>
<organism evidence="15 16">
    <name type="scientific">Paramuricea clavata</name>
    <name type="common">Red gorgonian</name>
    <name type="synonym">Violescent sea-whip</name>
    <dbReference type="NCBI Taxonomy" id="317549"/>
    <lineage>
        <taxon>Eukaryota</taxon>
        <taxon>Metazoa</taxon>
        <taxon>Cnidaria</taxon>
        <taxon>Anthozoa</taxon>
        <taxon>Octocorallia</taxon>
        <taxon>Malacalcyonacea</taxon>
        <taxon>Plexauridae</taxon>
        <taxon>Paramuricea</taxon>
    </lineage>
</organism>
<evidence type="ECO:0000256" key="12">
    <source>
        <dbReference type="PIRNR" id="PIRNR000948"/>
    </source>
</evidence>
<evidence type="ECO:0000256" key="6">
    <source>
        <dbReference type="ARBA" id="ARBA00022801"/>
    </source>
</evidence>
<dbReference type="Proteomes" id="UP001152795">
    <property type="component" value="Unassembled WGS sequence"/>
</dbReference>
<feature type="disulfide bond" evidence="14">
    <location>
        <begin position="78"/>
        <end position="143"/>
    </location>
</feature>
<keyword evidence="8 14" id="KW-1015">Disulfide bond</keyword>
<dbReference type="InterPro" id="IPR045473">
    <property type="entry name" value="ASM_C"/>
</dbReference>
<dbReference type="PANTHER" id="PTHR10340:SF34">
    <property type="entry name" value="SPHINGOMYELIN PHOSPHODIESTERASE"/>
    <property type="match status" value="1"/>
</dbReference>
<dbReference type="InterPro" id="IPR011160">
    <property type="entry name" value="Sphingomy_PDE"/>
</dbReference>
<dbReference type="Gene3D" id="1.10.225.10">
    <property type="entry name" value="Saposin-like"/>
    <property type="match status" value="1"/>
</dbReference>
<accession>A0A6S7FWV2</accession>
<evidence type="ECO:0000256" key="14">
    <source>
        <dbReference type="PIRSR" id="PIRSR000948-2"/>
    </source>
</evidence>
<feature type="disulfide bond" evidence="14">
    <location>
        <begin position="367"/>
        <end position="415"/>
    </location>
</feature>
<keyword evidence="4 13" id="KW-0479">Metal-binding</keyword>
<keyword evidence="5" id="KW-0732">Signal</keyword>
<dbReference type="PANTHER" id="PTHR10340">
    <property type="entry name" value="SPHINGOMYELIN PHOSPHODIESTERASE"/>
    <property type="match status" value="1"/>
</dbReference>
<feature type="disulfide bond" evidence="14">
    <location>
        <begin position="214"/>
        <end position="231"/>
    </location>
</feature>
<dbReference type="InterPro" id="IPR041805">
    <property type="entry name" value="ASMase/PPN1_MPP"/>
</dbReference>
<dbReference type="PIRSF" id="PIRSF000948">
    <property type="entry name" value="Sphingomy_PDE"/>
    <property type="match status" value="1"/>
</dbReference>
<dbReference type="GO" id="GO:0046513">
    <property type="term" value="P:ceramide biosynthetic process"/>
    <property type="evidence" value="ECO:0007669"/>
    <property type="project" value="TreeGrafter"/>
</dbReference>
<evidence type="ECO:0000256" key="7">
    <source>
        <dbReference type="ARBA" id="ARBA00022833"/>
    </source>
</evidence>
<keyword evidence="7 13" id="KW-0862">Zinc</keyword>
<comment type="function">
    <text evidence="12">Converts sphingomyelin to ceramide.</text>
</comment>
<evidence type="ECO:0000256" key="4">
    <source>
        <dbReference type="ARBA" id="ARBA00022723"/>
    </source>
</evidence>
<feature type="binding site" evidence="13">
    <location>
        <position position="260"/>
    </location>
    <ligand>
        <name>Zn(2+)</name>
        <dbReference type="ChEBI" id="CHEBI:29105"/>
        <label>1</label>
    </ligand>
</feature>
<feature type="disulfide bond" evidence="14">
    <location>
        <begin position="106"/>
        <end position="117"/>
    </location>
</feature>
<feature type="disulfide bond" evidence="14">
    <location>
        <begin position="75"/>
        <end position="151"/>
    </location>
</feature>
<comment type="subcellular location">
    <subcellularLocation>
        <location evidence="1">Secreted</location>
    </subcellularLocation>
</comment>
<dbReference type="GO" id="GO:0005615">
    <property type="term" value="C:extracellular space"/>
    <property type="evidence" value="ECO:0007669"/>
    <property type="project" value="TreeGrafter"/>
</dbReference>
<dbReference type="GO" id="GO:0006685">
    <property type="term" value="P:sphingomyelin catabolic process"/>
    <property type="evidence" value="ECO:0007669"/>
    <property type="project" value="UniProtKB-UniRule"/>
</dbReference>
<sequence>MKQQGILLLFIVLLYNISLAFFAPLESNDNSVSVEYGGVTAEQLLAYSKHDAKYNVISNEIDSFSWPSFLKGLECDACKFITGFMQGLFRLNKTDEFIASAAIFWCEKLKIEDTRVCSGIIPEFKNEALSVFDEVGLAPKEICGLILGPSCSVVRDLYPDWNISLPNVPKPPVHPIPSPKPGSPTYTILQLSDVHIDHQYAENTSTKCGEPLCCRKYNGEGKAGYWGSYECDIPMRTFEASLKHIKDIHQHIDFVYWTGDVPPHNVWNQSRTDQLVAMESAVKLFIKYFPNTPVYPAMGNHESAPVNSFPPPYVKGHSSNKWLLDAFADFWSFWLPSDTMPTIRRGGYYTVLHTKGFRIISLNDNYCNNENWWLLINNTDPAGELQWLIKVLQAAEDSKEKVHIIGHMPVGRSTCLKHWSWNYYKIIDRYESIILGQFFGHTHQDHFELYYDLENKTRATNIAYIGPSLTTYQNLNPGYRMYTVDGNYDKSTYAVLDHSTYYLDLVSTTRDKMVWKFEYSAKEAYRMSSLQPAEWDDFVTRLGNNYTMFQMYYKYKWKCSPFGAKCTTRACIVGEMCDLRSGRSHDDDFFCRNVTRPEYNMC</sequence>
<evidence type="ECO:0000256" key="5">
    <source>
        <dbReference type="ARBA" id="ARBA00022729"/>
    </source>
</evidence>
<keyword evidence="3" id="KW-0964">Secreted</keyword>
<comment type="similarity">
    <text evidence="2 12">Belongs to the acid sphingomyelinase family.</text>
</comment>
<feature type="binding site" evidence="13">
    <location>
        <position position="441"/>
    </location>
    <ligand>
        <name>Zn(2+)</name>
        <dbReference type="ChEBI" id="CHEBI:29105"/>
        <label>2</label>
    </ligand>
</feature>
<keyword evidence="9" id="KW-0325">Glycoprotein</keyword>
<dbReference type="Gene3D" id="3.60.21.10">
    <property type="match status" value="1"/>
</dbReference>
<evidence type="ECO:0000256" key="11">
    <source>
        <dbReference type="ARBA" id="ARBA00047268"/>
    </source>
</evidence>
<feature type="binding site" evidence="13">
    <location>
        <position position="260"/>
    </location>
    <ligand>
        <name>Zn(2+)</name>
        <dbReference type="ChEBI" id="CHEBI:29105"/>
        <label>2</label>
    </ligand>
</feature>
<evidence type="ECO:0000256" key="10">
    <source>
        <dbReference type="ARBA" id="ARBA00023295"/>
    </source>
</evidence>
<feature type="disulfide bond" evidence="14">
    <location>
        <begin position="577"/>
        <end position="591"/>
    </location>
</feature>
<dbReference type="InterPro" id="IPR029052">
    <property type="entry name" value="Metallo-depent_PP-like"/>
</dbReference>
<evidence type="ECO:0000256" key="2">
    <source>
        <dbReference type="ARBA" id="ARBA00008234"/>
    </source>
</evidence>
<evidence type="ECO:0000256" key="8">
    <source>
        <dbReference type="ARBA" id="ARBA00023157"/>
    </source>
</evidence>
<evidence type="ECO:0000256" key="13">
    <source>
        <dbReference type="PIRSR" id="PIRSR000948-1"/>
    </source>
</evidence>
<feature type="binding site" evidence="13">
    <location>
        <position position="300"/>
    </location>
    <ligand>
        <name>Zn(2+)</name>
        <dbReference type="ChEBI" id="CHEBI:29105"/>
        <label>2</label>
    </ligand>
</feature>
<dbReference type="GO" id="GO:0016798">
    <property type="term" value="F:hydrolase activity, acting on glycosyl bonds"/>
    <property type="evidence" value="ECO:0007669"/>
    <property type="project" value="UniProtKB-KW"/>
</dbReference>
<evidence type="ECO:0000313" key="15">
    <source>
        <dbReference type="EMBL" id="CAB3983955.1"/>
    </source>
</evidence>
<dbReference type="AlphaFoldDB" id="A0A6S7FWV2"/>
<comment type="cofactor">
    <cofactor evidence="13">
        <name>Zn(2+)</name>
        <dbReference type="ChEBI" id="CHEBI:29105"/>
    </cofactor>
    <text evidence="13">Binds 2 Zn(2+) ions per subunit.</text>
</comment>
<dbReference type="GO" id="GO:0061750">
    <property type="term" value="F:acid sphingomyelin phosphodiesterase activity"/>
    <property type="evidence" value="ECO:0007669"/>
    <property type="project" value="TreeGrafter"/>
</dbReference>
<dbReference type="InterPro" id="IPR011001">
    <property type="entry name" value="Saposin-like"/>
</dbReference>
<dbReference type="Pfam" id="PF19272">
    <property type="entry name" value="ASMase_C"/>
    <property type="match status" value="1"/>
</dbReference>
<dbReference type="GO" id="GO:0005764">
    <property type="term" value="C:lysosome"/>
    <property type="evidence" value="ECO:0007669"/>
    <property type="project" value="TreeGrafter"/>
</dbReference>
<name>A0A6S7FWV2_PARCT</name>
<comment type="catalytic activity">
    <reaction evidence="11">
        <text>a sphingomyelin + H2O = phosphocholine + an N-acylsphing-4-enine + H(+)</text>
        <dbReference type="Rhea" id="RHEA:19253"/>
        <dbReference type="ChEBI" id="CHEBI:15377"/>
        <dbReference type="ChEBI" id="CHEBI:15378"/>
        <dbReference type="ChEBI" id="CHEBI:17636"/>
        <dbReference type="ChEBI" id="CHEBI:52639"/>
        <dbReference type="ChEBI" id="CHEBI:295975"/>
        <dbReference type="EC" id="3.1.4.12"/>
    </reaction>
    <physiologicalReaction direction="left-to-right" evidence="11">
        <dbReference type="Rhea" id="RHEA:19254"/>
    </physiologicalReaction>
</comment>
<reference evidence="15" key="1">
    <citation type="submission" date="2020-04" db="EMBL/GenBank/DDBJ databases">
        <authorList>
            <person name="Alioto T."/>
            <person name="Alioto T."/>
            <person name="Gomez Garrido J."/>
        </authorList>
    </citation>
    <scope>NUCLEOTIDE SEQUENCE</scope>
    <source>
        <strain evidence="15">A484AB</strain>
    </source>
</reference>
<proteinExistence type="inferred from homology"/>
<keyword evidence="10 12" id="KW-0326">Glycosidase</keyword>
<dbReference type="SMART" id="SM00741">
    <property type="entry name" value="SapB"/>
    <property type="match status" value="1"/>
</dbReference>
<dbReference type="CDD" id="cd00842">
    <property type="entry name" value="MPP_ASMase"/>
    <property type="match status" value="1"/>
</dbReference>
<feature type="binding site" evidence="13">
    <location>
        <position position="407"/>
    </location>
    <ligand>
        <name>Zn(2+)</name>
        <dbReference type="ChEBI" id="CHEBI:29105"/>
        <label>2</label>
    </ligand>
</feature>
<comment type="caution">
    <text evidence="15">The sequence shown here is derived from an EMBL/GenBank/DDBJ whole genome shotgun (WGS) entry which is preliminary data.</text>
</comment>
<evidence type="ECO:0000313" key="16">
    <source>
        <dbReference type="Proteomes" id="UP001152795"/>
    </source>
</evidence>
<protein>
    <recommendedName>
        <fullName evidence="12">Sphingomyelin phosphodiesterase</fullName>
    </recommendedName>
</protein>
<gene>
    <name evidence="15" type="ORF">PACLA_8A038851</name>
</gene>
<keyword evidence="16" id="KW-1185">Reference proteome</keyword>
<evidence type="ECO:0000256" key="9">
    <source>
        <dbReference type="ARBA" id="ARBA00023180"/>
    </source>
</evidence>
<dbReference type="EMBL" id="CACRXK020000679">
    <property type="protein sequence ID" value="CAB3983955.1"/>
    <property type="molecule type" value="Genomic_DNA"/>
</dbReference>
<feature type="disulfide bond" evidence="14">
    <location>
        <begin position="208"/>
        <end position="213"/>
    </location>
</feature>
<dbReference type="InterPro" id="IPR008139">
    <property type="entry name" value="SaposinB_dom"/>
</dbReference>
<feature type="binding site" evidence="13">
    <location>
        <position position="195"/>
    </location>
    <ligand>
        <name>Zn(2+)</name>
        <dbReference type="ChEBI" id="CHEBI:29105"/>
        <label>1</label>
    </ligand>
</feature>
<dbReference type="GO" id="GO:0046872">
    <property type="term" value="F:metal ion binding"/>
    <property type="evidence" value="ECO:0007669"/>
    <property type="project" value="UniProtKB-KW"/>
</dbReference>
<feature type="binding site" evidence="13">
    <location>
        <position position="443"/>
    </location>
    <ligand>
        <name>Zn(2+)</name>
        <dbReference type="ChEBI" id="CHEBI:29105"/>
        <label>1</label>
    </ligand>
</feature>
<dbReference type="SUPFAM" id="SSF56300">
    <property type="entry name" value="Metallo-dependent phosphatases"/>
    <property type="match status" value="1"/>
</dbReference>
<dbReference type="InterPro" id="IPR004843">
    <property type="entry name" value="Calcineurin-like_PHP"/>
</dbReference>
<dbReference type="Pfam" id="PF00149">
    <property type="entry name" value="Metallophos"/>
    <property type="match status" value="1"/>
</dbReference>